<dbReference type="Proteomes" id="UP000483362">
    <property type="component" value="Unassembled WGS sequence"/>
</dbReference>
<dbReference type="SUPFAM" id="SSF53067">
    <property type="entry name" value="Actin-like ATPase domain"/>
    <property type="match status" value="2"/>
</dbReference>
<dbReference type="PANTHER" id="PTHR43190">
    <property type="entry name" value="N-ACETYL-D-GLUCOSAMINE KINASE"/>
    <property type="match status" value="1"/>
</dbReference>
<evidence type="ECO:0000313" key="1">
    <source>
        <dbReference type="EMBL" id="MSS17982.1"/>
    </source>
</evidence>
<dbReference type="InterPro" id="IPR043129">
    <property type="entry name" value="ATPase_NBD"/>
</dbReference>
<proteinExistence type="predicted"/>
<reference evidence="1 2" key="1">
    <citation type="submission" date="2019-08" db="EMBL/GenBank/DDBJ databases">
        <title>In-depth cultivation of the pig gut microbiome towards novel bacterial diversity and tailored functional studies.</title>
        <authorList>
            <person name="Wylensek D."/>
            <person name="Hitch T.C.A."/>
            <person name="Clavel T."/>
        </authorList>
    </citation>
    <scope>NUCLEOTIDE SEQUENCE [LARGE SCALE GENOMIC DNA]</scope>
    <source>
        <strain evidence="1 2">Oil-RF-744-WCA-WT-10</strain>
    </source>
</reference>
<dbReference type="Gene3D" id="1.10.720.160">
    <property type="match status" value="1"/>
</dbReference>
<dbReference type="Gene3D" id="3.30.420.40">
    <property type="match status" value="2"/>
</dbReference>
<gene>
    <name evidence="1" type="ORF">FYJ29_09470</name>
</gene>
<comment type="caution">
    <text evidence="1">The sequence shown here is derived from an EMBL/GenBank/DDBJ whole genome shotgun (WGS) entry which is preliminary data.</text>
</comment>
<dbReference type="EMBL" id="VULT01000014">
    <property type="protein sequence ID" value="MSS17982.1"/>
    <property type="molecule type" value="Genomic_DNA"/>
</dbReference>
<dbReference type="RefSeq" id="WP_154329045.1">
    <property type="nucleotide sequence ID" value="NZ_CP045696.1"/>
</dbReference>
<sequence length="283" mass="31285">MILIADCGSTKIDWCLLNGKEKVAQIFTTGMNALLMTQDEMTARIKEELMPHISGYQVDEIYYYGAGIISDEIKSHVANALKANMPAASKIEVDTDLLAAARALCGRKPGIACILGTGSNSCYYDGEKVVDNVSPLGYILGDEGSGAVLGKLLVGDVLKHQLPEHLCEKFLKEYNLDRNTIIDHVYRKPAANRFLAQFAPFLEHNIEEPSIHRIVLHSFIDFFVRNVESYKDYKTLPCNFVGSIALLEKPTLLEAAKSQGITVGTIMQDPMEGLIKFHSTSEQ</sequence>
<dbReference type="AlphaFoldDB" id="A0A6L5XFE1"/>
<dbReference type="CDD" id="cd24079">
    <property type="entry name" value="ASKHA_NBD_PG1100-like"/>
    <property type="match status" value="1"/>
</dbReference>
<organism evidence="1 2">
    <name type="scientific">Sodaliphilus pleomorphus</name>
    <dbReference type="NCBI Taxonomy" id="2606626"/>
    <lineage>
        <taxon>Bacteria</taxon>
        <taxon>Pseudomonadati</taxon>
        <taxon>Bacteroidota</taxon>
        <taxon>Bacteroidia</taxon>
        <taxon>Bacteroidales</taxon>
        <taxon>Muribaculaceae</taxon>
        <taxon>Sodaliphilus</taxon>
    </lineage>
</organism>
<name>A0A6L5XFE1_9BACT</name>
<dbReference type="PANTHER" id="PTHR43190:SF3">
    <property type="entry name" value="N-ACETYL-D-GLUCOSAMINE KINASE"/>
    <property type="match status" value="1"/>
</dbReference>
<keyword evidence="2" id="KW-1185">Reference proteome</keyword>
<accession>A0A6L5XFE1</accession>
<evidence type="ECO:0000313" key="2">
    <source>
        <dbReference type="Proteomes" id="UP000483362"/>
    </source>
</evidence>
<dbReference type="InterPro" id="IPR052519">
    <property type="entry name" value="Euk-type_GlcNAc_Kinase"/>
</dbReference>
<protein>
    <submittedName>
        <fullName evidence="1">ATPase</fullName>
    </submittedName>
</protein>